<evidence type="ECO:0000313" key="3">
    <source>
        <dbReference type="Proteomes" id="UP001589575"/>
    </source>
</evidence>
<proteinExistence type="predicted"/>
<accession>A0ABV5FW99</accession>
<gene>
    <name evidence="2" type="ORF">ACFFX0_07025</name>
</gene>
<feature type="compositionally biased region" description="Polar residues" evidence="1">
    <location>
        <begin position="1"/>
        <end position="30"/>
    </location>
</feature>
<reference evidence="2 3" key="1">
    <citation type="submission" date="2024-09" db="EMBL/GenBank/DDBJ databases">
        <authorList>
            <person name="Sun Q."/>
            <person name="Mori K."/>
        </authorList>
    </citation>
    <scope>NUCLEOTIDE SEQUENCE [LARGE SCALE GENOMIC DNA]</scope>
    <source>
        <strain evidence="2 3">CCM 7609</strain>
    </source>
</reference>
<evidence type="ECO:0000256" key="1">
    <source>
        <dbReference type="SAM" id="MobiDB-lite"/>
    </source>
</evidence>
<name>A0ABV5FW99_9MICC</name>
<sequence length="74" mass="7442">MTTSVPPDSSTTQSMVPRRSPATSVRTMCSPSPGLCPGAGTTPADSPRAFRGPAPVPVTRPPAARPGSLPASDI</sequence>
<dbReference type="EMBL" id="JBHMFI010000001">
    <property type="protein sequence ID" value="MFB9070957.1"/>
    <property type="molecule type" value="Genomic_DNA"/>
</dbReference>
<dbReference type="Proteomes" id="UP001589575">
    <property type="component" value="Unassembled WGS sequence"/>
</dbReference>
<comment type="caution">
    <text evidence="2">The sequence shown here is derived from an EMBL/GenBank/DDBJ whole genome shotgun (WGS) entry which is preliminary data.</text>
</comment>
<protein>
    <submittedName>
        <fullName evidence="2">Uncharacterized protein</fullName>
    </submittedName>
</protein>
<feature type="region of interest" description="Disordered" evidence="1">
    <location>
        <begin position="1"/>
        <end position="74"/>
    </location>
</feature>
<organism evidence="2 3">
    <name type="scientific">Citricoccus parietis</name>
    <dbReference type="NCBI Taxonomy" id="592307"/>
    <lineage>
        <taxon>Bacteria</taxon>
        <taxon>Bacillati</taxon>
        <taxon>Actinomycetota</taxon>
        <taxon>Actinomycetes</taxon>
        <taxon>Micrococcales</taxon>
        <taxon>Micrococcaceae</taxon>
        <taxon>Citricoccus</taxon>
    </lineage>
</organism>
<keyword evidence="3" id="KW-1185">Reference proteome</keyword>
<feature type="compositionally biased region" description="Pro residues" evidence="1">
    <location>
        <begin position="54"/>
        <end position="64"/>
    </location>
</feature>
<evidence type="ECO:0000313" key="2">
    <source>
        <dbReference type="EMBL" id="MFB9070957.1"/>
    </source>
</evidence>